<evidence type="ECO:0000313" key="5">
    <source>
        <dbReference type="Proteomes" id="UP001159405"/>
    </source>
</evidence>
<dbReference type="Pfam" id="PF04089">
    <property type="entry name" value="BRICHOS"/>
    <property type="match status" value="1"/>
</dbReference>
<feature type="non-terminal residue" evidence="4">
    <location>
        <position position="1"/>
    </location>
</feature>
<evidence type="ECO:0000259" key="3">
    <source>
        <dbReference type="PROSITE" id="PS50869"/>
    </source>
</evidence>
<evidence type="ECO:0000256" key="2">
    <source>
        <dbReference type="SAM" id="SignalP"/>
    </source>
</evidence>
<protein>
    <recommendedName>
        <fullName evidence="3">BRICHOS domain-containing protein</fullName>
    </recommendedName>
</protein>
<reference evidence="4 5" key="1">
    <citation type="submission" date="2022-05" db="EMBL/GenBank/DDBJ databases">
        <authorList>
            <consortium name="Genoscope - CEA"/>
            <person name="William W."/>
        </authorList>
    </citation>
    <scope>NUCLEOTIDE SEQUENCE [LARGE SCALE GENOMIC DNA]</scope>
</reference>
<dbReference type="InterPro" id="IPR051772">
    <property type="entry name" value="Gastrokine"/>
</dbReference>
<keyword evidence="2" id="KW-0732">Signal</keyword>
<dbReference type="EMBL" id="CALNXK010000170">
    <property type="protein sequence ID" value="CAH3172144.1"/>
    <property type="molecule type" value="Genomic_DNA"/>
</dbReference>
<dbReference type="InterPro" id="IPR007084">
    <property type="entry name" value="BRICHOS_dom"/>
</dbReference>
<sequence>KNEELTSPLFCYKRKMEFKMFLLCFAVLVVATSSASVCKCEDKKETANKYKLKINDGNKDVEENLEIDTEKQTEIYRIPKTDSRNGGELQYCLCFPFLQNLTLHRISARKACFLSKFAEIMPSPRDLVNLLDQERPTIVDRNETKVEYEVVSTVTDRSDLSDEMASMCAKLPIYRIKKATPFSVVVKRVKRNHCYTITVTKTVYVTLYGLRGSYTVIRTTKVTITRCT</sequence>
<dbReference type="PANTHER" id="PTHR16483">
    <property type="entry name" value="GASTROKINE 1"/>
    <property type="match status" value="1"/>
</dbReference>
<organism evidence="4 5">
    <name type="scientific">Porites lobata</name>
    <dbReference type="NCBI Taxonomy" id="104759"/>
    <lineage>
        <taxon>Eukaryota</taxon>
        <taxon>Metazoa</taxon>
        <taxon>Cnidaria</taxon>
        <taxon>Anthozoa</taxon>
        <taxon>Hexacorallia</taxon>
        <taxon>Scleractinia</taxon>
        <taxon>Fungiina</taxon>
        <taxon>Poritidae</taxon>
        <taxon>Porites</taxon>
    </lineage>
</organism>
<dbReference type="Proteomes" id="UP001159405">
    <property type="component" value="Unassembled WGS sequence"/>
</dbReference>
<accession>A0ABN8R3V9</accession>
<evidence type="ECO:0000256" key="1">
    <source>
        <dbReference type="ARBA" id="ARBA00023157"/>
    </source>
</evidence>
<keyword evidence="1" id="KW-1015">Disulfide bond</keyword>
<feature type="domain" description="BRICHOS" evidence="3">
    <location>
        <begin position="85"/>
        <end position="176"/>
    </location>
</feature>
<keyword evidence="5" id="KW-1185">Reference proteome</keyword>
<feature type="chain" id="PRO_5045789462" description="BRICHOS domain-containing protein" evidence="2">
    <location>
        <begin position="32"/>
        <end position="228"/>
    </location>
</feature>
<comment type="caution">
    <text evidence="4">The sequence shown here is derived from an EMBL/GenBank/DDBJ whole genome shotgun (WGS) entry which is preliminary data.</text>
</comment>
<proteinExistence type="predicted"/>
<feature type="signal peptide" evidence="2">
    <location>
        <begin position="1"/>
        <end position="31"/>
    </location>
</feature>
<name>A0ABN8R3V9_9CNID</name>
<gene>
    <name evidence="4" type="ORF">PLOB_00012719</name>
</gene>
<dbReference type="PROSITE" id="PS50869">
    <property type="entry name" value="BRICHOS"/>
    <property type="match status" value="1"/>
</dbReference>
<evidence type="ECO:0000313" key="4">
    <source>
        <dbReference type="EMBL" id="CAH3172144.1"/>
    </source>
</evidence>